<reference evidence="1" key="1">
    <citation type="submission" date="2021-01" db="EMBL/GenBank/DDBJ databases">
        <authorList>
            <person name="Sun Q."/>
        </authorList>
    </citation>
    <scope>NUCLEOTIDE SEQUENCE</scope>
    <source>
        <strain evidence="1">YIM B02566</strain>
    </source>
</reference>
<evidence type="ECO:0000313" key="1">
    <source>
        <dbReference type="EMBL" id="MBK1869279.1"/>
    </source>
</evidence>
<accession>A0ACC5R9B5</accession>
<protein>
    <submittedName>
        <fullName evidence="1">Uncharacterized protein</fullName>
    </submittedName>
</protein>
<dbReference type="Proteomes" id="UP000616151">
    <property type="component" value="Unassembled WGS sequence"/>
</dbReference>
<name>A0ACC5R9B5_9HYPH</name>
<organism evidence="1 2">
    <name type="scientific">Taklimakanibacter albus</name>
    <dbReference type="NCBI Taxonomy" id="2800327"/>
    <lineage>
        <taxon>Bacteria</taxon>
        <taxon>Pseudomonadati</taxon>
        <taxon>Pseudomonadota</taxon>
        <taxon>Alphaproteobacteria</taxon>
        <taxon>Hyphomicrobiales</taxon>
        <taxon>Aestuariivirgaceae</taxon>
        <taxon>Taklimakanibacter</taxon>
    </lineage>
</organism>
<gene>
    <name evidence="1" type="ORF">JHL16_23160</name>
</gene>
<keyword evidence="2" id="KW-1185">Reference proteome</keyword>
<comment type="caution">
    <text evidence="1">The sequence shown here is derived from an EMBL/GenBank/DDBJ whole genome shotgun (WGS) entry which is preliminary data.</text>
</comment>
<proteinExistence type="predicted"/>
<dbReference type="EMBL" id="JAENHL010000008">
    <property type="protein sequence ID" value="MBK1869279.1"/>
    <property type="molecule type" value="Genomic_DNA"/>
</dbReference>
<sequence length="221" mass="24351">MDHPILQAIARESFTPLGWFSPGRDDRVPDGARFVILIGNAGPQMFRRFARERDPVHDLMDDWCREVIGRLARDLDAKAVYPFDKPPLPFLSWARRAKAGHVSPLGLNIHTTYGLWHAFRAALLFPVEFDLPSLSLGAHPCESCDGKPCLSACPVDAFSGTSYDVPRCIDHIASPAGENCMANGCLARRACPVGRAFAYGPAQAQFHMRAFRKAHLIGNPA</sequence>
<evidence type="ECO:0000313" key="2">
    <source>
        <dbReference type="Proteomes" id="UP000616151"/>
    </source>
</evidence>